<proteinExistence type="predicted"/>
<sequence length="61" mass="6907">MIYSLICHPVLVLVPFLVCLNDLFSPHLVLSLSLISSTSPYRCHRQFPAYCAVELFLLAEL</sequence>
<organism evidence="1 2">
    <name type="scientific">Rubroshorea leprosula</name>
    <dbReference type="NCBI Taxonomy" id="152421"/>
    <lineage>
        <taxon>Eukaryota</taxon>
        <taxon>Viridiplantae</taxon>
        <taxon>Streptophyta</taxon>
        <taxon>Embryophyta</taxon>
        <taxon>Tracheophyta</taxon>
        <taxon>Spermatophyta</taxon>
        <taxon>Magnoliopsida</taxon>
        <taxon>eudicotyledons</taxon>
        <taxon>Gunneridae</taxon>
        <taxon>Pentapetalae</taxon>
        <taxon>rosids</taxon>
        <taxon>malvids</taxon>
        <taxon>Malvales</taxon>
        <taxon>Dipterocarpaceae</taxon>
        <taxon>Rubroshorea</taxon>
    </lineage>
</organism>
<accession>A0AAV5LR84</accession>
<dbReference type="AlphaFoldDB" id="A0AAV5LR84"/>
<protein>
    <submittedName>
        <fullName evidence="1">Uncharacterized protein</fullName>
    </submittedName>
</protein>
<name>A0AAV5LR84_9ROSI</name>
<comment type="caution">
    <text evidence="1">The sequence shown here is derived from an EMBL/GenBank/DDBJ whole genome shotgun (WGS) entry which is preliminary data.</text>
</comment>
<evidence type="ECO:0000313" key="1">
    <source>
        <dbReference type="EMBL" id="GKV39980.1"/>
    </source>
</evidence>
<dbReference type="Proteomes" id="UP001054252">
    <property type="component" value="Unassembled WGS sequence"/>
</dbReference>
<reference evidence="1 2" key="1">
    <citation type="journal article" date="2021" name="Commun. Biol.">
        <title>The genome of Shorea leprosula (Dipterocarpaceae) highlights the ecological relevance of drought in aseasonal tropical rainforests.</title>
        <authorList>
            <person name="Ng K.K.S."/>
            <person name="Kobayashi M.J."/>
            <person name="Fawcett J.A."/>
            <person name="Hatakeyama M."/>
            <person name="Paape T."/>
            <person name="Ng C.H."/>
            <person name="Ang C.C."/>
            <person name="Tnah L.H."/>
            <person name="Lee C.T."/>
            <person name="Nishiyama T."/>
            <person name="Sese J."/>
            <person name="O'Brien M.J."/>
            <person name="Copetti D."/>
            <person name="Mohd Noor M.I."/>
            <person name="Ong R.C."/>
            <person name="Putra M."/>
            <person name="Sireger I.Z."/>
            <person name="Indrioko S."/>
            <person name="Kosugi Y."/>
            <person name="Izuno A."/>
            <person name="Isagi Y."/>
            <person name="Lee S.L."/>
            <person name="Shimizu K.K."/>
        </authorList>
    </citation>
    <scope>NUCLEOTIDE SEQUENCE [LARGE SCALE GENOMIC DNA]</scope>
    <source>
        <strain evidence="1">214</strain>
    </source>
</reference>
<keyword evidence="2" id="KW-1185">Reference proteome</keyword>
<gene>
    <name evidence="1" type="ORF">SLEP1_g47665</name>
</gene>
<dbReference type="EMBL" id="BPVZ01000138">
    <property type="protein sequence ID" value="GKV39980.1"/>
    <property type="molecule type" value="Genomic_DNA"/>
</dbReference>
<evidence type="ECO:0000313" key="2">
    <source>
        <dbReference type="Proteomes" id="UP001054252"/>
    </source>
</evidence>